<evidence type="ECO:0000259" key="5">
    <source>
        <dbReference type="Pfam" id="PF06722"/>
    </source>
</evidence>
<evidence type="ECO:0000256" key="2">
    <source>
        <dbReference type="ARBA" id="ARBA00023098"/>
    </source>
</evidence>
<dbReference type="GO" id="GO:0006629">
    <property type="term" value="P:lipid metabolic process"/>
    <property type="evidence" value="ECO:0007669"/>
    <property type="project" value="UniProtKB-KW"/>
</dbReference>
<feature type="domain" description="Glycosyltransferase family 28 N-terminal" evidence="4">
    <location>
        <begin position="94"/>
        <end position="242"/>
    </location>
</feature>
<dbReference type="AlphaFoldDB" id="A0A438NJW0"/>
<dbReference type="SUPFAM" id="SSF53756">
    <property type="entry name" value="UDP-Glycosyltransferase/glycogen phosphorylase"/>
    <property type="match status" value="1"/>
</dbReference>
<dbReference type="Pfam" id="PF06722">
    <property type="entry name" value="EryCIII-like_C"/>
    <property type="match status" value="1"/>
</dbReference>
<reference evidence="6 7" key="1">
    <citation type="submission" date="2017-03" db="EMBL/GenBank/DDBJ databases">
        <title>Genomes of endolithic fungi from Antarctica.</title>
        <authorList>
            <person name="Coleine C."/>
            <person name="Masonjones S."/>
            <person name="Stajich J.E."/>
        </authorList>
    </citation>
    <scope>NUCLEOTIDE SEQUENCE [LARGE SCALE GENOMIC DNA]</scope>
    <source>
        <strain evidence="6 7">CCFEE 6314</strain>
    </source>
</reference>
<dbReference type="EMBL" id="NAJM01000001">
    <property type="protein sequence ID" value="RVX76013.1"/>
    <property type="molecule type" value="Genomic_DNA"/>
</dbReference>
<protein>
    <submittedName>
        <fullName evidence="6">Uncharacterized protein</fullName>
    </submittedName>
</protein>
<dbReference type="OrthoDB" id="5835829at2759"/>
<dbReference type="VEuPathDB" id="FungiDB:PV10_09139"/>
<accession>A0A438NJW0</accession>
<proteinExistence type="predicted"/>
<keyword evidence="1" id="KW-0808">Transferase</keyword>
<evidence type="ECO:0000256" key="3">
    <source>
        <dbReference type="SAM" id="MobiDB-lite"/>
    </source>
</evidence>
<evidence type="ECO:0000313" key="7">
    <source>
        <dbReference type="Proteomes" id="UP000288859"/>
    </source>
</evidence>
<keyword evidence="2" id="KW-0443">Lipid metabolism</keyword>
<dbReference type="Pfam" id="PF03033">
    <property type="entry name" value="Glyco_transf_28"/>
    <property type="match status" value="1"/>
</dbReference>
<feature type="compositionally biased region" description="Polar residues" evidence="3">
    <location>
        <begin position="14"/>
        <end position="31"/>
    </location>
</feature>
<dbReference type="InterPro" id="IPR002213">
    <property type="entry name" value="UDP_glucos_trans"/>
</dbReference>
<sequence length="805" mass="87098">MGKLPNRPAPSQPSQPEGPQDSEQAPRSSLRMSLETDAQAAAQVTGDGRLNVNADSRFARTLLHLAGTPSYTADDDDGPPPAYAEKEWKVSLNVVILVVGSRGDVQPFIALGKELQRMSHRVRLGTHDVFRDTVRDAGLEFYPIGGDPAELMAYMVKNPGLLPEMATIRTGEIFKKRQLISDILQGCWKACCSADPDTQTPFVANAIVANPPSFAHIHCAQALGVPLHMMFTMPWSPTTAFPHPLANVVASQVGGGVANYLSFHFASFLTWQGLADIINAFRKDTLGLEAVPMSEGPFLAERLKLPFTYCWSPALIPKPQDWGSRIDVCGFFFRKPPSFTPPPALEKFLEAGPRPVYIGFGSIVVDDPATLTTTILEAAKLAGVRAIISPGWSSLAPATASDDVFFLAGDCPHEWLFQQVAVVVHHGGGGTTACGLRYGCPTVVVPFFGDQPFWGDMVFTAGAGPDPIPHRALTALKLAEAIQFCLQPPIQEAARQISMRMKGEDGVQAAVASFHNHLSLQAMACDLLPQYPAVWLYTGSGRSMKLSNYAMEILVERRIIKSKAVEVYAPKLFHITKRRLDPATGVMSGMAETTMHMIDEVNGFWKRPYDLQKKQEAAAEKRAPAVHAASMVGAALSSGPRFVGSMFRGFIVDLPYATTEGLRSTPRLYGEHVPDHEPVTDWKSGGMVAGEHFLQGTRDGLTDLVTQPIEGYKAEGAAGLAKGAAKGLVGSVTKTASAITGLVAYPGVGLMKSLHALSHQKTRKEIQAARKAESTYLMTYQPLAAEVANKVVDAFHAFQDYLNEH</sequence>
<dbReference type="InterPro" id="IPR050426">
    <property type="entry name" value="Glycosyltransferase_28"/>
</dbReference>
<gene>
    <name evidence="6" type="ORF">B0A52_00370</name>
</gene>
<evidence type="ECO:0000256" key="1">
    <source>
        <dbReference type="ARBA" id="ARBA00022679"/>
    </source>
</evidence>
<dbReference type="Proteomes" id="UP000288859">
    <property type="component" value="Unassembled WGS sequence"/>
</dbReference>
<evidence type="ECO:0000313" key="6">
    <source>
        <dbReference type="EMBL" id="RVX76013.1"/>
    </source>
</evidence>
<dbReference type="FunFam" id="3.40.50.2000:FF:000009">
    <property type="entry name" value="Sterol 3-beta-glucosyltransferase UGT80A2"/>
    <property type="match status" value="1"/>
</dbReference>
<dbReference type="Gene3D" id="3.40.50.2000">
    <property type="entry name" value="Glycogen Phosphorylase B"/>
    <property type="match status" value="2"/>
</dbReference>
<organism evidence="6 7">
    <name type="scientific">Exophiala mesophila</name>
    <name type="common">Black yeast-like fungus</name>
    <dbReference type="NCBI Taxonomy" id="212818"/>
    <lineage>
        <taxon>Eukaryota</taxon>
        <taxon>Fungi</taxon>
        <taxon>Dikarya</taxon>
        <taxon>Ascomycota</taxon>
        <taxon>Pezizomycotina</taxon>
        <taxon>Eurotiomycetes</taxon>
        <taxon>Chaetothyriomycetidae</taxon>
        <taxon>Chaetothyriales</taxon>
        <taxon>Herpotrichiellaceae</taxon>
        <taxon>Exophiala</taxon>
    </lineage>
</organism>
<dbReference type="PANTHER" id="PTHR48050">
    <property type="entry name" value="STEROL 3-BETA-GLUCOSYLTRANSFERASE"/>
    <property type="match status" value="1"/>
</dbReference>
<evidence type="ECO:0000259" key="4">
    <source>
        <dbReference type="Pfam" id="PF03033"/>
    </source>
</evidence>
<feature type="region of interest" description="Disordered" evidence="3">
    <location>
        <begin position="1"/>
        <end position="36"/>
    </location>
</feature>
<dbReference type="FunFam" id="3.40.50.2000:FF:000100">
    <property type="entry name" value="Glycosyltransferase family 1 protein"/>
    <property type="match status" value="1"/>
</dbReference>
<name>A0A438NJW0_EXOME</name>
<dbReference type="PANTHER" id="PTHR48050:SF27">
    <property type="entry name" value="GLUCOSYLTRANSFERASE, PUTATIVE (AFU_ORTHOLOGUE AFUA_7G04880)-RELATED"/>
    <property type="match status" value="1"/>
</dbReference>
<feature type="domain" description="Erythromycin biosynthesis protein CIII-like C-terminal" evidence="5">
    <location>
        <begin position="409"/>
        <end position="500"/>
    </location>
</feature>
<dbReference type="InterPro" id="IPR010610">
    <property type="entry name" value="EryCIII-like_C"/>
</dbReference>
<dbReference type="InterPro" id="IPR004276">
    <property type="entry name" value="GlycoTrans_28_N"/>
</dbReference>
<dbReference type="GO" id="GO:0016906">
    <property type="term" value="F:sterol 3-beta-glucosyltransferase activity"/>
    <property type="evidence" value="ECO:0007669"/>
    <property type="project" value="UniProtKB-ARBA"/>
</dbReference>
<dbReference type="CDD" id="cd03784">
    <property type="entry name" value="GT1_Gtf-like"/>
    <property type="match status" value="1"/>
</dbReference>
<dbReference type="GO" id="GO:0005975">
    <property type="term" value="P:carbohydrate metabolic process"/>
    <property type="evidence" value="ECO:0007669"/>
    <property type="project" value="InterPro"/>
</dbReference>
<comment type="caution">
    <text evidence="6">The sequence shown here is derived from an EMBL/GenBank/DDBJ whole genome shotgun (WGS) entry which is preliminary data.</text>
</comment>